<gene>
    <name evidence="1" type="ORF">V8G54_024220</name>
</gene>
<dbReference type="GO" id="GO:0008270">
    <property type="term" value="F:zinc ion binding"/>
    <property type="evidence" value="ECO:0007669"/>
    <property type="project" value="InterPro"/>
</dbReference>
<reference evidence="1 2" key="1">
    <citation type="journal article" date="2023" name="Life. Sci Alliance">
        <title>Evolutionary insights into 3D genome organization and epigenetic landscape of Vigna mungo.</title>
        <authorList>
            <person name="Junaid A."/>
            <person name="Singh B."/>
            <person name="Bhatia S."/>
        </authorList>
    </citation>
    <scope>NUCLEOTIDE SEQUENCE [LARGE SCALE GENOMIC DNA]</scope>
    <source>
        <strain evidence="1">Urdbean</strain>
    </source>
</reference>
<dbReference type="SUPFAM" id="SSF57756">
    <property type="entry name" value="Retrovirus zinc finger-like domains"/>
    <property type="match status" value="1"/>
</dbReference>
<dbReference type="Proteomes" id="UP001374535">
    <property type="component" value="Chromosome 7"/>
</dbReference>
<keyword evidence="2" id="KW-1185">Reference proteome</keyword>
<organism evidence="1 2">
    <name type="scientific">Vigna mungo</name>
    <name type="common">Black gram</name>
    <name type="synonym">Phaseolus mungo</name>
    <dbReference type="NCBI Taxonomy" id="3915"/>
    <lineage>
        <taxon>Eukaryota</taxon>
        <taxon>Viridiplantae</taxon>
        <taxon>Streptophyta</taxon>
        <taxon>Embryophyta</taxon>
        <taxon>Tracheophyta</taxon>
        <taxon>Spermatophyta</taxon>
        <taxon>Magnoliopsida</taxon>
        <taxon>eudicotyledons</taxon>
        <taxon>Gunneridae</taxon>
        <taxon>Pentapetalae</taxon>
        <taxon>rosids</taxon>
        <taxon>fabids</taxon>
        <taxon>Fabales</taxon>
        <taxon>Fabaceae</taxon>
        <taxon>Papilionoideae</taxon>
        <taxon>50 kb inversion clade</taxon>
        <taxon>NPAAA clade</taxon>
        <taxon>indigoferoid/millettioid clade</taxon>
        <taxon>Phaseoleae</taxon>
        <taxon>Vigna</taxon>
    </lineage>
</organism>
<accession>A0AAQ3RPX6</accession>
<dbReference type="Gene3D" id="4.10.60.10">
    <property type="entry name" value="Zinc finger, CCHC-type"/>
    <property type="match status" value="1"/>
</dbReference>
<dbReference type="InterPro" id="IPR036875">
    <property type="entry name" value="Znf_CCHC_sf"/>
</dbReference>
<evidence type="ECO:0000313" key="2">
    <source>
        <dbReference type="Proteomes" id="UP001374535"/>
    </source>
</evidence>
<name>A0AAQ3RPX6_VIGMU</name>
<protein>
    <submittedName>
        <fullName evidence="1">Uncharacterized protein</fullName>
    </submittedName>
</protein>
<dbReference type="AlphaFoldDB" id="A0AAQ3RPX6"/>
<evidence type="ECO:0000313" key="1">
    <source>
        <dbReference type="EMBL" id="WVZ03414.1"/>
    </source>
</evidence>
<dbReference type="EMBL" id="CP144694">
    <property type="protein sequence ID" value="WVZ03414.1"/>
    <property type="molecule type" value="Genomic_DNA"/>
</dbReference>
<dbReference type="GO" id="GO:0003676">
    <property type="term" value="F:nucleic acid binding"/>
    <property type="evidence" value="ECO:0007669"/>
    <property type="project" value="InterPro"/>
</dbReference>
<sequence>MIIQHEHQPHNPSSSMETDPFINVVSGKNRGHPQQGGTKQTRKCEFWGRLGHTIDSCFQKNNINPTKCIHCDRVGHNSDVCYTKFGYPPRHPKYLGKPRPFNNKNTFGGGSTIAGGIVNNVTTFFSSDVAPALTHEGERKNTSTLG</sequence>
<proteinExistence type="predicted"/>